<dbReference type="RefSeq" id="WP_145081810.1">
    <property type="nucleotide sequence ID" value="NZ_CP036298.1"/>
</dbReference>
<keyword evidence="4" id="KW-1185">Reference proteome</keyword>
<dbReference type="EMBL" id="CP036298">
    <property type="protein sequence ID" value="QDV25984.1"/>
    <property type="molecule type" value="Genomic_DNA"/>
</dbReference>
<dbReference type="KEGG" id="ahel:Q31a_43540"/>
<keyword evidence="2" id="KW-0472">Membrane</keyword>
<keyword evidence="2" id="KW-1133">Transmembrane helix</keyword>
<evidence type="ECO:0000313" key="3">
    <source>
        <dbReference type="EMBL" id="QDV25984.1"/>
    </source>
</evidence>
<dbReference type="InterPro" id="IPR051909">
    <property type="entry name" value="MFP_Cation_Efflux"/>
</dbReference>
<reference evidence="3 4" key="1">
    <citation type="submission" date="2019-02" db="EMBL/GenBank/DDBJ databases">
        <title>Deep-cultivation of Planctomycetes and their phenomic and genomic characterization uncovers novel biology.</title>
        <authorList>
            <person name="Wiegand S."/>
            <person name="Jogler M."/>
            <person name="Boedeker C."/>
            <person name="Pinto D."/>
            <person name="Vollmers J."/>
            <person name="Rivas-Marin E."/>
            <person name="Kohn T."/>
            <person name="Peeters S.H."/>
            <person name="Heuer A."/>
            <person name="Rast P."/>
            <person name="Oberbeckmann S."/>
            <person name="Bunk B."/>
            <person name="Jeske O."/>
            <person name="Meyerdierks A."/>
            <person name="Storesund J.E."/>
            <person name="Kallscheuer N."/>
            <person name="Luecker S."/>
            <person name="Lage O.M."/>
            <person name="Pohl T."/>
            <person name="Merkel B.J."/>
            <person name="Hornburger P."/>
            <person name="Mueller R.-W."/>
            <person name="Bruemmer F."/>
            <person name="Labrenz M."/>
            <person name="Spormann A.M."/>
            <person name="Op den Camp H."/>
            <person name="Overmann J."/>
            <person name="Amann R."/>
            <person name="Jetten M.S.M."/>
            <person name="Mascher T."/>
            <person name="Medema M.H."/>
            <person name="Devos D.P."/>
            <person name="Kaster A.-K."/>
            <person name="Ovreas L."/>
            <person name="Rohde M."/>
            <person name="Galperin M.Y."/>
            <person name="Jogler C."/>
        </authorList>
    </citation>
    <scope>NUCLEOTIDE SEQUENCE [LARGE SCALE GENOMIC DNA]</scope>
    <source>
        <strain evidence="3 4">Q31a</strain>
    </source>
</reference>
<accession>A0A518GBM1</accession>
<proteinExistence type="predicted"/>
<dbReference type="PANTHER" id="PTHR30097">
    <property type="entry name" value="CATION EFFLUX SYSTEM PROTEIN CUSB"/>
    <property type="match status" value="1"/>
</dbReference>
<keyword evidence="2" id="KW-0812">Transmembrane</keyword>
<organism evidence="3 4">
    <name type="scientific">Aureliella helgolandensis</name>
    <dbReference type="NCBI Taxonomy" id="2527968"/>
    <lineage>
        <taxon>Bacteria</taxon>
        <taxon>Pseudomonadati</taxon>
        <taxon>Planctomycetota</taxon>
        <taxon>Planctomycetia</taxon>
        <taxon>Pirellulales</taxon>
        <taxon>Pirellulaceae</taxon>
        <taxon>Aureliella</taxon>
    </lineage>
</organism>
<dbReference type="AlphaFoldDB" id="A0A518GBM1"/>
<sequence>MKRIVALMKSLVGPAIVVGVVVAIWFFRDRLFQTDDPSTKATADAQTPPEKQTVLEISPQARKNLSLASKPAKPQEYWRTVLIPGEIADRPGLSDRGVTSPAVGIVTAIHAFPGDTIRPGEAVFSLRLFSEYLQSTQTQLFKATQETAIVNAEIGRLSGLTQSGAVSRSRIIDLESELKRQNALIQSSRQDLLTRGLMPQQVEEVAQGNFVTTVEVTAPPLKSPPLDVTRDGFTPAQTVSLISGDEASSGFAYEVQDLSVELGQQVQAGQLLAQLSNHQSLYVVGHAFKREAPFLEQAAQAQWPISIEFAEDAEVNWPQLEQTFMIRHLSNAIDVESRTFDFFIPLTNQSRTYEQLDQTFLVWRFRPGQRTRLHVPVERYDNVFVLPAAAVVREGPEAYVFRQNGDLFKQLPVHVLHEDRLSVVIANDGSIAAGSYLAQNAAASLNRVLKAQTASGEQPGLHVHPDGTTHAAH</sequence>
<feature type="transmembrane region" description="Helical" evidence="2">
    <location>
        <begin position="7"/>
        <end position="27"/>
    </location>
</feature>
<dbReference type="GO" id="GO:0015679">
    <property type="term" value="P:plasma membrane copper ion transport"/>
    <property type="evidence" value="ECO:0007669"/>
    <property type="project" value="TreeGrafter"/>
</dbReference>
<dbReference type="Proteomes" id="UP000318017">
    <property type="component" value="Chromosome"/>
</dbReference>
<dbReference type="PANTHER" id="PTHR30097:SF4">
    <property type="entry name" value="SLR6042 PROTEIN"/>
    <property type="match status" value="1"/>
</dbReference>
<evidence type="ECO:0000256" key="2">
    <source>
        <dbReference type="SAM" id="Phobius"/>
    </source>
</evidence>
<dbReference type="GO" id="GO:0060003">
    <property type="term" value="P:copper ion export"/>
    <property type="evidence" value="ECO:0007669"/>
    <property type="project" value="TreeGrafter"/>
</dbReference>
<name>A0A518GBM1_9BACT</name>
<evidence type="ECO:0008006" key="5">
    <source>
        <dbReference type="Google" id="ProtNLM"/>
    </source>
</evidence>
<keyword evidence="1" id="KW-0813">Transport</keyword>
<evidence type="ECO:0000256" key="1">
    <source>
        <dbReference type="ARBA" id="ARBA00022448"/>
    </source>
</evidence>
<evidence type="ECO:0000313" key="4">
    <source>
        <dbReference type="Proteomes" id="UP000318017"/>
    </source>
</evidence>
<gene>
    <name evidence="3" type="ORF">Q31a_43540</name>
</gene>
<protein>
    <recommendedName>
        <fullName evidence="5">HlyD family secretion protein</fullName>
    </recommendedName>
</protein>
<dbReference type="OrthoDB" id="235102at2"/>
<dbReference type="GO" id="GO:0030313">
    <property type="term" value="C:cell envelope"/>
    <property type="evidence" value="ECO:0007669"/>
    <property type="project" value="TreeGrafter"/>
</dbReference>